<evidence type="ECO:0000313" key="2">
    <source>
        <dbReference type="Proteomes" id="UP000277928"/>
    </source>
</evidence>
<gene>
    <name evidence="1" type="ORF">NLS_LOCUS9623</name>
</gene>
<name>A0A3P7M6N8_LITSI</name>
<reference evidence="1 2" key="1">
    <citation type="submission" date="2018-08" db="EMBL/GenBank/DDBJ databases">
        <authorList>
            <person name="Laetsch R D."/>
            <person name="Stevens L."/>
            <person name="Kumar S."/>
            <person name="Blaxter L. M."/>
        </authorList>
    </citation>
    <scope>NUCLEOTIDE SEQUENCE [LARGE SCALE GENOMIC DNA]</scope>
</reference>
<dbReference type="STRING" id="42156.A0A3P7M6N8"/>
<dbReference type="AlphaFoldDB" id="A0A3P7M6N8"/>
<proteinExistence type="predicted"/>
<organism evidence="1 2">
    <name type="scientific">Litomosoides sigmodontis</name>
    <name type="common">Filarial nematode worm</name>
    <dbReference type="NCBI Taxonomy" id="42156"/>
    <lineage>
        <taxon>Eukaryota</taxon>
        <taxon>Metazoa</taxon>
        <taxon>Ecdysozoa</taxon>
        <taxon>Nematoda</taxon>
        <taxon>Chromadorea</taxon>
        <taxon>Rhabditida</taxon>
        <taxon>Spirurina</taxon>
        <taxon>Spiruromorpha</taxon>
        <taxon>Filarioidea</taxon>
        <taxon>Onchocercidae</taxon>
        <taxon>Litomosoides</taxon>
    </lineage>
</organism>
<sequence length="87" mass="9614">MNKDMVEKLAWQIIISSISPSGQEGANISGFLQAITLLEQPLGSINRASIRLTSSVNYDASVRDSEITRVRKNFPESWIWSAAFAAE</sequence>
<evidence type="ECO:0000313" key="1">
    <source>
        <dbReference type="EMBL" id="VDM92081.1"/>
    </source>
</evidence>
<dbReference type="OrthoDB" id="10448401at2759"/>
<accession>A0A3P7M6N8</accession>
<protein>
    <submittedName>
        <fullName evidence="1">Uncharacterized protein</fullName>
    </submittedName>
</protein>
<dbReference type="EMBL" id="UYRX01001752">
    <property type="protein sequence ID" value="VDM92081.1"/>
    <property type="molecule type" value="Genomic_DNA"/>
</dbReference>
<dbReference type="Proteomes" id="UP000277928">
    <property type="component" value="Unassembled WGS sequence"/>
</dbReference>
<keyword evidence="2" id="KW-1185">Reference proteome</keyword>